<dbReference type="AlphaFoldDB" id="A0ABD2K9U2"/>
<name>A0ABD2K9U2_HETSC</name>
<accession>A0ABD2K9U2</accession>
<dbReference type="EMBL" id="JBICCN010000039">
    <property type="protein sequence ID" value="KAL3099677.1"/>
    <property type="molecule type" value="Genomic_DNA"/>
</dbReference>
<dbReference type="SUPFAM" id="SSF57850">
    <property type="entry name" value="RING/U-box"/>
    <property type="match status" value="1"/>
</dbReference>
<evidence type="ECO:0008006" key="3">
    <source>
        <dbReference type="Google" id="ProtNLM"/>
    </source>
</evidence>
<gene>
    <name evidence="1" type="ORF">niasHS_003132</name>
</gene>
<sequence>MMPFAKGGLGLKCMAQNCENPISWQEIKDRLAGDYESIQALENHCADLCVAMAGICLERCSKCDCVVEIENDEQKIWCHNCDYAMCRRCNANWTDEHDKLSCEQFAKLKNYKDDPL</sequence>
<organism evidence="1 2">
    <name type="scientific">Heterodera schachtii</name>
    <name type="common">Sugarbeet cyst nematode worm</name>
    <name type="synonym">Tylenchus schachtii</name>
    <dbReference type="NCBI Taxonomy" id="97005"/>
    <lineage>
        <taxon>Eukaryota</taxon>
        <taxon>Metazoa</taxon>
        <taxon>Ecdysozoa</taxon>
        <taxon>Nematoda</taxon>
        <taxon>Chromadorea</taxon>
        <taxon>Rhabditida</taxon>
        <taxon>Tylenchina</taxon>
        <taxon>Tylenchomorpha</taxon>
        <taxon>Tylenchoidea</taxon>
        <taxon>Heteroderidae</taxon>
        <taxon>Heteroderinae</taxon>
        <taxon>Heterodera</taxon>
    </lineage>
</organism>
<comment type="caution">
    <text evidence="1">The sequence shown here is derived from an EMBL/GenBank/DDBJ whole genome shotgun (WGS) entry which is preliminary data.</text>
</comment>
<protein>
    <recommendedName>
        <fullName evidence="3">RING-type domain-containing protein</fullName>
    </recommendedName>
</protein>
<evidence type="ECO:0000313" key="1">
    <source>
        <dbReference type="EMBL" id="KAL3099677.1"/>
    </source>
</evidence>
<dbReference type="Proteomes" id="UP001620645">
    <property type="component" value="Unassembled WGS sequence"/>
</dbReference>
<evidence type="ECO:0000313" key="2">
    <source>
        <dbReference type="Proteomes" id="UP001620645"/>
    </source>
</evidence>
<keyword evidence="2" id="KW-1185">Reference proteome</keyword>
<reference evidence="1 2" key="1">
    <citation type="submission" date="2024-10" db="EMBL/GenBank/DDBJ databases">
        <authorList>
            <person name="Kim D."/>
        </authorList>
    </citation>
    <scope>NUCLEOTIDE SEQUENCE [LARGE SCALE GENOMIC DNA]</scope>
    <source>
        <strain evidence="1">Taebaek</strain>
    </source>
</reference>
<proteinExistence type="predicted"/>